<evidence type="ECO:0000256" key="9">
    <source>
        <dbReference type="HAMAP-Rule" id="MF_01924"/>
    </source>
</evidence>
<keyword evidence="4 9" id="KW-0378">Hydrolase</keyword>
<dbReference type="PANTHER" id="PTHR43126">
    <property type="entry name" value="D-ALANYL-D-ALANINE DIPEPTIDASE"/>
    <property type="match status" value="1"/>
</dbReference>
<reference evidence="11 12" key="1">
    <citation type="submission" date="2019-03" db="EMBL/GenBank/DDBJ databases">
        <authorList>
            <person name="Kox A.R. M."/>
        </authorList>
    </citation>
    <scope>NUCLEOTIDE SEQUENCE [LARGE SCALE GENOMIC DNA]</scope>
    <source>
        <strain evidence="11">MTUNDRAET4 annotated genome</strain>
    </source>
</reference>
<evidence type="ECO:0000313" key="12">
    <source>
        <dbReference type="Proteomes" id="UP000294360"/>
    </source>
</evidence>
<evidence type="ECO:0000256" key="4">
    <source>
        <dbReference type="ARBA" id="ARBA00022801"/>
    </source>
</evidence>
<dbReference type="InterPro" id="IPR009045">
    <property type="entry name" value="Zn_M74/Hedgehog-like"/>
</dbReference>
<dbReference type="Pfam" id="PF01427">
    <property type="entry name" value="Peptidase_M15"/>
    <property type="match status" value="1"/>
</dbReference>
<comment type="similarity">
    <text evidence="9 10">Belongs to the peptidase M15D family.</text>
</comment>
<keyword evidence="6 9" id="KW-0224">Dipeptidase</keyword>
<accession>A0A4U8Z0X2</accession>
<dbReference type="PANTHER" id="PTHR43126:SF1">
    <property type="entry name" value="D-ALANYL-D-ALANINE DIPEPTIDASE"/>
    <property type="match status" value="1"/>
</dbReference>
<keyword evidence="3 9" id="KW-0479">Metal-binding</keyword>
<protein>
    <recommendedName>
        <fullName evidence="9 10">D-alanyl-D-alanine dipeptidase</fullName>
        <shortName evidence="9 10">D-Ala-D-Ala dipeptidase</shortName>
        <ecNumber evidence="9 10">3.4.13.22</ecNumber>
    </recommendedName>
</protein>
<evidence type="ECO:0000256" key="10">
    <source>
        <dbReference type="PIRNR" id="PIRNR026671"/>
    </source>
</evidence>
<keyword evidence="8 10" id="KW-0961">Cell wall biogenesis/degradation</keyword>
<dbReference type="GO" id="GO:0008270">
    <property type="term" value="F:zinc ion binding"/>
    <property type="evidence" value="ECO:0007669"/>
    <property type="project" value="UniProtKB-UniRule"/>
</dbReference>
<organism evidence="11 12">
    <name type="scientific">Methylocella tundrae</name>
    <dbReference type="NCBI Taxonomy" id="227605"/>
    <lineage>
        <taxon>Bacteria</taxon>
        <taxon>Pseudomonadati</taxon>
        <taxon>Pseudomonadota</taxon>
        <taxon>Alphaproteobacteria</taxon>
        <taxon>Hyphomicrobiales</taxon>
        <taxon>Beijerinckiaceae</taxon>
        <taxon>Methylocella</taxon>
    </lineage>
</organism>
<dbReference type="KEGG" id="mtun:MTUNDRAET4_2033"/>
<dbReference type="InterPro" id="IPR000755">
    <property type="entry name" value="A_A_dipeptidase"/>
</dbReference>
<dbReference type="GO" id="GO:0006508">
    <property type="term" value="P:proteolysis"/>
    <property type="evidence" value="ECO:0007669"/>
    <property type="project" value="UniProtKB-KW"/>
</dbReference>
<evidence type="ECO:0000313" key="11">
    <source>
        <dbReference type="EMBL" id="VFU08926.1"/>
    </source>
</evidence>
<keyword evidence="7 9" id="KW-0482">Metalloprotease</keyword>
<dbReference type="SUPFAM" id="SSF55166">
    <property type="entry name" value="Hedgehog/DD-peptidase"/>
    <property type="match status" value="1"/>
</dbReference>
<dbReference type="AlphaFoldDB" id="A0A4U8Z0X2"/>
<evidence type="ECO:0000256" key="8">
    <source>
        <dbReference type="ARBA" id="ARBA00023316"/>
    </source>
</evidence>
<feature type="site" description="Transition state stabilizer" evidence="9">
    <location>
        <position position="98"/>
    </location>
</feature>
<feature type="binding site" evidence="9">
    <location>
        <position position="143"/>
    </location>
    <ligand>
        <name>Zn(2+)</name>
        <dbReference type="ChEBI" id="CHEBI:29105"/>
        <note>catalytic</note>
    </ligand>
</feature>
<feature type="binding site" evidence="9">
    <location>
        <position position="150"/>
    </location>
    <ligand>
        <name>Zn(2+)</name>
        <dbReference type="ChEBI" id="CHEBI:29105"/>
        <note>catalytic</note>
    </ligand>
</feature>
<dbReference type="RefSeq" id="WP_134489064.1">
    <property type="nucleotide sequence ID" value="NZ_CP139089.1"/>
</dbReference>
<proteinExistence type="inferred from homology"/>
<dbReference type="OrthoDB" id="9801430at2"/>
<comment type="catalytic activity">
    <reaction evidence="1 9 10">
        <text>D-alanyl-D-alanine + H2O = 2 D-alanine</text>
        <dbReference type="Rhea" id="RHEA:20661"/>
        <dbReference type="ChEBI" id="CHEBI:15377"/>
        <dbReference type="ChEBI" id="CHEBI:57416"/>
        <dbReference type="ChEBI" id="CHEBI:57822"/>
        <dbReference type="EC" id="3.4.13.22"/>
    </reaction>
</comment>
<dbReference type="PIRSF" id="PIRSF026671">
    <property type="entry name" value="AA_dipeptidase"/>
    <property type="match status" value="1"/>
</dbReference>
<dbReference type="Gene3D" id="3.30.1380.10">
    <property type="match status" value="1"/>
</dbReference>
<comment type="cofactor">
    <cofactor evidence="9">
        <name>Zn(2+)</name>
        <dbReference type="ChEBI" id="CHEBI:29105"/>
    </cofactor>
    <text evidence="9">Binds 1 zinc ion per subunit.</text>
</comment>
<dbReference type="Proteomes" id="UP000294360">
    <property type="component" value="Chromosome"/>
</dbReference>
<feature type="active site" description="Proton donor/acceptor" evidence="9">
    <location>
        <position position="202"/>
    </location>
</feature>
<comment type="function">
    <text evidence="9 10">Catalyzes hydrolysis of the D-alanyl-D-alanine dipeptide.</text>
</comment>
<dbReference type="GO" id="GO:0071555">
    <property type="term" value="P:cell wall organization"/>
    <property type="evidence" value="ECO:0007669"/>
    <property type="project" value="UniProtKB-KW"/>
</dbReference>
<sequence length="222" mass="24394">MSDTNAPAVTLLTLGSRCGAKAKPEGEPPPDFVRLADVAPRIRQDMRYAGPENFMGRPVPGYCAAQCWLRREVAEALAAVQKDAERAGRSLVVYDCYRPQRATAAFIAWAADPSDQTMKAAYYPHLDKAALFELGYIARASAHSTGIAVDLALIGMDFGTPFDLFDEASGTRDPAIPDDAKQNRAELGALMQRRGFVNFEKEWWHFTLEGLSGVAPHDFEVR</sequence>
<gene>
    <name evidence="9 11" type="primary">ddpX</name>
    <name evidence="11" type="ORF">MTUNDRAET4_2033</name>
</gene>
<dbReference type="EC" id="3.4.13.22" evidence="9 10"/>
<name>A0A4U8Z0X2_METTU</name>
<evidence type="ECO:0000256" key="5">
    <source>
        <dbReference type="ARBA" id="ARBA00022833"/>
    </source>
</evidence>
<dbReference type="CDD" id="cd14817">
    <property type="entry name" value="D-Ala-D-Ala_dipeptidase_VanX"/>
    <property type="match status" value="1"/>
</dbReference>
<dbReference type="GO" id="GO:0008237">
    <property type="term" value="F:metallopeptidase activity"/>
    <property type="evidence" value="ECO:0007669"/>
    <property type="project" value="UniProtKB-KW"/>
</dbReference>
<evidence type="ECO:0000256" key="6">
    <source>
        <dbReference type="ARBA" id="ARBA00022997"/>
    </source>
</evidence>
<feature type="binding site" evidence="9">
    <location>
        <position position="205"/>
    </location>
    <ligand>
        <name>Zn(2+)</name>
        <dbReference type="ChEBI" id="CHEBI:29105"/>
        <note>catalytic</note>
    </ligand>
</feature>
<dbReference type="GO" id="GO:0160237">
    <property type="term" value="F:D-Ala-D-Ala dipeptidase activity"/>
    <property type="evidence" value="ECO:0007669"/>
    <property type="project" value="UniProtKB-EC"/>
</dbReference>
<evidence type="ECO:0000256" key="3">
    <source>
        <dbReference type="ARBA" id="ARBA00022723"/>
    </source>
</evidence>
<dbReference type="EMBL" id="LR536450">
    <property type="protein sequence ID" value="VFU08926.1"/>
    <property type="molecule type" value="Genomic_DNA"/>
</dbReference>
<evidence type="ECO:0000256" key="7">
    <source>
        <dbReference type="ARBA" id="ARBA00023049"/>
    </source>
</evidence>
<evidence type="ECO:0000256" key="2">
    <source>
        <dbReference type="ARBA" id="ARBA00022670"/>
    </source>
</evidence>
<dbReference type="HAMAP" id="MF_01924">
    <property type="entry name" value="A_A_dipeptidase"/>
    <property type="match status" value="1"/>
</dbReference>
<keyword evidence="2 9" id="KW-0645">Protease</keyword>
<keyword evidence="5 9" id="KW-0862">Zinc</keyword>
<evidence type="ECO:0000256" key="1">
    <source>
        <dbReference type="ARBA" id="ARBA00001362"/>
    </source>
</evidence>